<dbReference type="PANTHER" id="PTHR30154">
    <property type="entry name" value="LEUCINE-RESPONSIVE REGULATORY PROTEIN"/>
    <property type="match status" value="1"/>
</dbReference>
<dbReference type="Pfam" id="PF01037">
    <property type="entry name" value="AsnC_trans_reg"/>
    <property type="match status" value="1"/>
</dbReference>
<dbReference type="EMBL" id="BAABAZ010000003">
    <property type="protein sequence ID" value="GAA4282771.1"/>
    <property type="molecule type" value="Genomic_DNA"/>
</dbReference>
<dbReference type="InterPro" id="IPR019887">
    <property type="entry name" value="Tscrpt_reg_AsnC/Lrp_C"/>
</dbReference>
<evidence type="ECO:0000256" key="1">
    <source>
        <dbReference type="ARBA" id="ARBA00023015"/>
    </source>
</evidence>
<evidence type="ECO:0000313" key="6">
    <source>
        <dbReference type="Proteomes" id="UP001501586"/>
    </source>
</evidence>
<gene>
    <name evidence="5" type="ORF">GCM10022261_03020</name>
</gene>
<dbReference type="SUPFAM" id="SSF46785">
    <property type="entry name" value="Winged helix' DNA-binding domain"/>
    <property type="match status" value="1"/>
</dbReference>
<keyword evidence="1" id="KW-0805">Transcription regulation</keyword>
<evidence type="ECO:0000313" key="5">
    <source>
        <dbReference type="EMBL" id="GAA4282771.1"/>
    </source>
</evidence>
<dbReference type="InterPro" id="IPR036388">
    <property type="entry name" value="WH-like_DNA-bd_sf"/>
</dbReference>
<dbReference type="InterPro" id="IPR011008">
    <property type="entry name" value="Dimeric_a/b-barrel"/>
</dbReference>
<dbReference type="PANTHER" id="PTHR30154:SF34">
    <property type="entry name" value="TRANSCRIPTIONAL REGULATOR AZLB"/>
    <property type="match status" value="1"/>
</dbReference>
<keyword evidence="2" id="KW-0238">DNA-binding</keyword>
<dbReference type="RefSeq" id="WP_236865333.1">
    <property type="nucleotide sequence ID" value="NZ_BAABAZ010000003.1"/>
</dbReference>
<proteinExistence type="predicted"/>
<protein>
    <recommendedName>
        <fullName evidence="4">HTH asnC-type domain-containing protein</fullName>
    </recommendedName>
</protein>
<dbReference type="InterPro" id="IPR019888">
    <property type="entry name" value="Tscrpt_reg_AsnC-like"/>
</dbReference>
<dbReference type="SUPFAM" id="SSF54909">
    <property type="entry name" value="Dimeric alpha+beta barrel"/>
    <property type="match status" value="1"/>
</dbReference>
<evidence type="ECO:0000256" key="3">
    <source>
        <dbReference type="ARBA" id="ARBA00023163"/>
    </source>
</evidence>
<organism evidence="5 6">
    <name type="scientific">Brevibacterium daeguense</name>
    <dbReference type="NCBI Taxonomy" id="909936"/>
    <lineage>
        <taxon>Bacteria</taxon>
        <taxon>Bacillati</taxon>
        <taxon>Actinomycetota</taxon>
        <taxon>Actinomycetes</taxon>
        <taxon>Micrococcales</taxon>
        <taxon>Brevibacteriaceae</taxon>
        <taxon>Brevibacterium</taxon>
    </lineage>
</organism>
<dbReference type="Gene3D" id="1.10.10.10">
    <property type="entry name" value="Winged helix-like DNA-binding domain superfamily/Winged helix DNA-binding domain"/>
    <property type="match status" value="1"/>
</dbReference>
<dbReference type="PRINTS" id="PR00033">
    <property type="entry name" value="HTHASNC"/>
</dbReference>
<dbReference type="SMART" id="SM00344">
    <property type="entry name" value="HTH_ASNC"/>
    <property type="match status" value="1"/>
</dbReference>
<keyword evidence="6" id="KW-1185">Reference proteome</keyword>
<dbReference type="Proteomes" id="UP001501586">
    <property type="component" value="Unassembled WGS sequence"/>
</dbReference>
<evidence type="ECO:0000256" key="2">
    <source>
        <dbReference type="ARBA" id="ARBA00023125"/>
    </source>
</evidence>
<keyword evidence="3" id="KW-0804">Transcription</keyword>
<dbReference type="CDD" id="cd00090">
    <property type="entry name" value="HTH_ARSR"/>
    <property type="match status" value="1"/>
</dbReference>
<name>A0ABP8EFS7_9MICO</name>
<accession>A0ABP8EFS7</accession>
<dbReference type="InterPro" id="IPR036390">
    <property type="entry name" value="WH_DNA-bd_sf"/>
</dbReference>
<dbReference type="PROSITE" id="PS50956">
    <property type="entry name" value="HTH_ASNC_2"/>
    <property type="match status" value="1"/>
</dbReference>
<dbReference type="InterPro" id="IPR000485">
    <property type="entry name" value="AsnC-type_HTH_dom"/>
</dbReference>
<dbReference type="InterPro" id="IPR011991">
    <property type="entry name" value="ArsR-like_HTH"/>
</dbReference>
<dbReference type="Pfam" id="PF13412">
    <property type="entry name" value="HTH_24"/>
    <property type="match status" value="1"/>
</dbReference>
<dbReference type="Gene3D" id="3.30.70.920">
    <property type="match status" value="1"/>
</dbReference>
<feature type="domain" description="HTH asnC-type" evidence="4">
    <location>
        <begin position="20"/>
        <end position="81"/>
    </location>
</feature>
<evidence type="ECO:0000259" key="4">
    <source>
        <dbReference type="PROSITE" id="PS50956"/>
    </source>
</evidence>
<sequence length="188" mass="21392">MAVNTRRPDAGAHRSARKEIDDIDLQILELLVQDPRRSQRSLAKDIGLSPPAIADRIAQLEEAGVIEGYTTKINLAKLGYSMTVFAEISCELGPEHREQSRQLSEIDEVEKVILTTGAHDLLIKINVRDREHLNEVLFEKLIEGQTKIYQSNTRVSLGEFERPDYHLGVLRQIRESRKDPSNERDLPD</sequence>
<reference evidence="6" key="1">
    <citation type="journal article" date="2019" name="Int. J. Syst. Evol. Microbiol.">
        <title>The Global Catalogue of Microorganisms (GCM) 10K type strain sequencing project: providing services to taxonomists for standard genome sequencing and annotation.</title>
        <authorList>
            <consortium name="The Broad Institute Genomics Platform"/>
            <consortium name="The Broad Institute Genome Sequencing Center for Infectious Disease"/>
            <person name="Wu L."/>
            <person name="Ma J."/>
        </authorList>
    </citation>
    <scope>NUCLEOTIDE SEQUENCE [LARGE SCALE GENOMIC DNA]</scope>
    <source>
        <strain evidence="6">JCM 17458</strain>
    </source>
</reference>
<comment type="caution">
    <text evidence="5">The sequence shown here is derived from an EMBL/GenBank/DDBJ whole genome shotgun (WGS) entry which is preliminary data.</text>
</comment>